<dbReference type="Proteomes" id="UP001327560">
    <property type="component" value="Chromosome 1"/>
</dbReference>
<feature type="compositionally biased region" description="Low complexity" evidence="1">
    <location>
        <begin position="93"/>
        <end position="108"/>
    </location>
</feature>
<evidence type="ECO:0000313" key="3">
    <source>
        <dbReference type="Proteomes" id="UP001327560"/>
    </source>
</evidence>
<feature type="region of interest" description="Disordered" evidence="1">
    <location>
        <begin position="93"/>
        <end position="118"/>
    </location>
</feature>
<sequence>MATASDRSIAFPHNEQACSGLGEEDSWCSHILANTTAINGGCGLHAATLLARCQWSGRRRLRKGEDFDVEGWNSGCMYMAGCSSTLSSARPSSLSPPYSSSSLTTPAPRLKKSGGDGGVSYRRRLHQRFIRVLWHASVREREEDLIVGLCELGLDPI</sequence>
<organism evidence="2 3">
    <name type="scientific">Canna indica</name>
    <name type="common">Indian-shot</name>
    <dbReference type="NCBI Taxonomy" id="4628"/>
    <lineage>
        <taxon>Eukaryota</taxon>
        <taxon>Viridiplantae</taxon>
        <taxon>Streptophyta</taxon>
        <taxon>Embryophyta</taxon>
        <taxon>Tracheophyta</taxon>
        <taxon>Spermatophyta</taxon>
        <taxon>Magnoliopsida</taxon>
        <taxon>Liliopsida</taxon>
        <taxon>Zingiberales</taxon>
        <taxon>Cannaceae</taxon>
        <taxon>Canna</taxon>
    </lineage>
</organism>
<dbReference type="AlphaFoldDB" id="A0AAQ3Q1Y2"/>
<protein>
    <submittedName>
        <fullName evidence="2">Uncharacterized protein</fullName>
    </submittedName>
</protein>
<keyword evidence="3" id="KW-1185">Reference proteome</keyword>
<dbReference type="EMBL" id="CP136890">
    <property type="protein sequence ID" value="WOK93490.1"/>
    <property type="molecule type" value="Genomic_DNA"/>
</dbReference>
<reference evidence="2 3" key="1">
    <citation type="submission" date="2023-10" db="EMBL/GenBank/DDBJ databases">
        <title>Chromosome-scale genome assembly provides insights into flower coloration mechanisms of Canna indica.</title>
        <authorList>
            <person name="Li C."/>
        </authorList>
    </citation>
    <scope>NUCLEOTIDE SEQUENCE [LARGE SCALE GENOMIC DNA]</scope>
    <source>
        <tissue evidence="2">Flower</tissue>
    </source>
</reference>
<proteinExistence type="predicted"/>
<name>A0AAQ3Q1Y2_9LILI</name>
<evidence type="ECO:0000256" key="1">
    <source>
        <dbReference type="SAM" id="MobiDB-lite"/>
    </source>
</evidence>
<evidence type="ECO:0000313" key="2">
    <source>
        <dbReference type="EMBL" id="WOK93490.1"/>
    </source>
</evidence>
<gene>
    <name evidence="2" type="ORF">Cni_G02188</name>
</gene>
<accession>A0AAQ3Q1Y2</accession>